<reference evidence="8" key="1">
    <citation type="journal article" date="2020" name="Stud. Mycol.">
        <title>101 Dothideomycetes genomes: a test case for predicting lifestyles and emergence of pathogens.</title>
        <authorList>
            <person name="Haridas S."/>
            <person name="Albert R."/>
            <person name="Binder M."/>
            <person name="Bloem J."/>
            <person name="Labutti K."/>
            <person name="Salamov A."/>
            <person name="Andreopoulos B."/>
            <person name="Baker S."/>
            <person name="Barry K."/>
            <person name="Bills G."/>
            <person name="Bluhm B."/>
            <person name="Cannon C."/>
            <person name="Castanera R."/>
            <person name="Culley D."/>
            <person name="Daum C."/>
            <person name="Ezra D."/>
            <person name="Gonzalez J."/>
            <person name="Henrissat B."/>
            <person name="Kuo A."/>
            <person name="Liang C."/>
            <person name="Lipzen A."/>
            <person name="Lutzoni F."/>
            <person name="Magnuson J."/>
            <person name="Mondo S."/>
            <person name="Nolan M."/>
            <person name="Ohm R."/>
            <person name="Pangilinan J."/>
            <person name="Park H.-J."/>
            <person name="Ramirez L."/>
            <person name="Alfaro M."/>
            <person name="Sun H."/>
            <person name="Tritt A."/>
            <person name="Yoshinaga Y."/>
            <person name="Zwiers L.-H."/>
            <person name="Turgeon B."/>
            <person name="Goodwin S."/>
            <person name="Spatafora J."/>
            <person name="Crous P."/>
            <person name="Grigoriev I."/>
        </authorList>
    </citation>
    <scope>NUCLEOTIDE SEQUENCE</scope>
    <source>
        <strain evidence="8">CBS 101060</strain>
    </source>
</reference>
<dbReference type="Gene3D" id="3.30.2410.10">
    <property type="entry name" value="Hect, E3 ligase catalytic domain"/>
    <property type="match status" value="1"/>
</dbReference>
<dbReference type="Gene3D" id="3.90.1750.10">
    <property type="entry name" value="Hect, E3 ligase catalytic domains"/>
    <property type="match status" value="1"/>
</dbReference>
<dbReference type="Proteomes" id="UP000799429">
    <property type="component" value="Unassembled WGS sequence"/>
</dbReference>
<feature type="active site" description="Glycyl thioester intermediate" evidence="5">
    <location>
        <position position="1176"/>
    </location>
</feature>
<dbReference type="FunFam" id="3.30.2160.10:FF:000002">
    <property type="entry name" value="Putative Ubiquitin-protein ligase E3C"/>
    <property type="match status" value="1"/>
</dbReference>
<dbReference type="PROSITE" id="PS50096">
    <property type="entry name" value="IQ"/>
    <property type="match status" value="1"/>
</dbReference>
<dbReference type="Gene3D" id="3.30.2160.10">
    <property type="entry name" value="Hect, E3 ligase catalytic domain"/>
    <property type="match status" value="1"/>
</dbReference>
<evidence type="ECO:0000259" key="7">
    <source>
        <dbReference type="PROSITE" id="PS50237"/>
    </source>
</evidence>
<accession>A0A9P4SG91</accession>
<sequence>MFQTFSGSSRKPRQVNLSGRNKNPFGSPGSGSGTHSALESAQQERQQRQREREKQNATKTLQRVWRGHRCRREVEDNLRKEWDTIEQNAKDHSHGPDVATPIPYASEGEALAQLQRLLIFIKVRDEEDINRLQRFSKRQEYSIQRNVFSSSDGPWPISYLRLQKVVIAALDYQVGRIEKALLLLSCLKFLVMQIPRQTARNSKPFYRTIAKLTTTLLSTSSSTDQQKLLIETAVSPLQGLTADTLLVYETYACIFLTLPALTQISRPFAASKSLIEDIADRINSKILAKSLADLVQSNGYSRYEELSEAPARARLLACFIYLHRHTYGFQNPEAYSSDIDFITVVSQLLSSLPTDVISDSREIVNDEQPEEKSRSQNDEFVQEQLLSLVNKQSIGALLSNTNSTSPSTVLTHTNGRNDNDEARQFANYALTLLRLFPMQGDEIRMWLYFGSSSVSNSIEKGVQSSAIRYFWQATSNTMVFKIITQDSRAVIKLIKPRRSNNAGTYGWQPPTRQSSTEDLDDEWRIILIFMELYIFVLKLMDDEEFFSARSSNTFSSSSRGRNNALPLDGIQHLVTFLKNLGFTLYFNAAEISDLEPRDSGKSISSYFGFTSNDRTAPDTIKTETLGPSSTTVKIAGLSLDYVKGLVTGLLRMIYERDSRRKFLPADHWLMTTRFDMEGFIPAVVQEEESRHKVQEEDREDGSEEEEDEEISVALIGTRRIQQAKEIARLQRQQRKASRKRYLQAVAPRLEILQNMPFMIPFSTRVQIFREFVHLDQLKRRHGVVDADQWRMHLMHEMNARDVLVKHHARIRRDHEFDDAYEQFYDLNEGLKEPIQITFIDQFGTVEAGIDGGGVTKEFLTRLTSQAFTPTDGFNLFVENEQHVLYPSPAALDERKEMLKQAGFKEGSTEYRASVIDLLQRYEFCGRVVGKCLYEGILVDINFAGFFLLKWALTGGRGSAPKESGYRANLNDLRDLDEGLYQGLLQLKNYDGDVEDLGLTFTVDDTITTDYSTGATKVITRNLHPNGANEPVRNDNRLIYIAQIARHRLQSQPLAQTNAFLRGLATIIQPSWLSMFNQSELQTLLGGSSSSIDIPDLRRNTQYGGVYVIGDDNQEHPSVRLFWHVMESLSDTERRAVLKFVTSTPRAPLLGFGSLNPKFSIRDAGDDQERLPSTSTCVNLLKLPRYQDERTLREKLLYAVNANAGWGTGPTFSTSEHPSFSTSEHPSFSTLPPLILTTEILLQFTKSDLEALKTKLEADGLTLDPSWLNVTARSCALLEKLAHHPAMASNLHQMYMTPAADKNKGHLMNLDFANPDPEKFNDCIGRTVMAQQLILDTKPGMLDMMTESTYSEQKSRHLAFGGEIVRLVEELMGTRYPYHGESSPTRIQTRRA</sequence>
<dbReference type="SUPFAM" id="SSF56204">
    <property type="entry name" value="Hect, E3 ligase catalytic domain"/>
    <property type="match status" value="1"/>
</dbReference>
<feature type="region of interest" description="Disordered" evidence="6">
    <location>
        <begin position="685"/>
        <end position="708"/>
    </location>
</feature>
<dbReference type="PANTHER" id="PTHR45700">
    <property type="entry name" value="UBIQUITIN-PROTEIN LIGASE E3C"/>
    <property type="match status" value="1"/>
</dbReference>
<dbReference type="CDD" id="cd00078">
    <property type="entry name" value="HECTc"/>
    <property type="match status" value="1"/>
</dbReference>
<dbReference type="SMART" id="SM00119">
    <property type="entry name" value="HECTc"/>
    <property type="match status" value="1"/>
</dbReference>
<dbReference type="InterPro" id="IPR000569">
    <property type="entry name" value="HECT_dom"/>
</dbReference>
<dbReference type="GO" id="GO:0000209">
    <property type="term" value="P:protein polyubiquitination"/>
    <property type="evidence" value="ECO:0007669"/>
    <property type="project" value="InterPro"/>
</dbReference>
<keyword evidence="4 5" id="KW-0833">Ubl conjugation pathway</keyword>
<feature type="domain" description="HECT" evidence="7">
    <location>
        <begin position="826"/>
        <end position="1208"/>
    </location>
</feature>
<dbReference type="FunFam" id="3.30.2410.10:FF:000011">
    <property type="entry name" value="Putative Ubiquitin-protein ligase E3C"/>
    <property type="match status" value="1"/>
</dbReference>
<organism evidence="8 9">
    <name type="scientific">Patellaria atrata CBS 101060</name>
    <dbReference type="NCBI Taxonomy" id="1346257"/>
    <lineage>
        <taxon>Eukaryota</taxon>
        <taxon>Fungi</taxon>
        <taxon>Dikarya</taxon>
        <taxon>Ascomycota</taxon>
        <taxon>Pezizomycotina</taxon>
        <taxon>Dothideomycetes</taxon>
        <taxon>Dothideomycetes incertae sedis</taxon>
        <taxon>Patellariales</taxon>
        <taxon>Patellariaceae</taxon>
        <taxon>Patellaria</taxon>
    </lineage>
</organism>
<dbReference type="PROSITE" id="PS50237">
    <property type="entry name" value="HECT"/>
    <property type="match status" value="1"/>
</dbReference>
<evidence type="ECO:0000256" key="2">
    <source>
        <dbReference type="ARBA" id="ARBA00012485"/>
    </source>
</evidence>
<keyword evidence="9" id="KW-1185">Reference proteome</keyword>
<feature type="compositionally biased region" description="Acidic residues" evidence="6">
    <location>
        <begin position="696"/>
        <end position="708"/>
    </location>
</feature>
<dbReference type="InterPro" id="IPR044611">
    <property type="entry name" value="E3A/B/C-like"/>
</dbReference>
<protein>
    <recommendedName>
        <fullName evidence="2">HECT-type E3 ubiquitin transferase</fullName>
        <ecNumber evidence="2">2.3.2.26</ecNumber>
    </recommendedName>
</protein>
<keyword evidence="3" id="KW-0808">Transferase</keyword>
<name>A0A9P4SG91_9PEZI</name>
<dbReference type="PANTHER" id="PTHR45700:SF2">
    <property type="entry name" value="UBIQUITIN-PROTEIN LIGASE E3C"/>
    <property type="match status" value="1"/>
</dbReference>
<dbReference type="EC" id="2.3.2.26" evidence="2"/>
<evidence type="ECO:0000256" key="5">
    <source>
        <dbReference type="PROSITE-ProRule" id="PRU00104"/>
    </source>
</evidence>
<gene>
    <name evidence="8" type="ORF">M501DRAFT_1054704</name>
</gene>
<dbReference type="EMBL" id="MU006090">
    <property type="protein sequence ID" value="KAF2841952.1"/>
    <property type="molecule type" value="Genomic_DNA"/>
</dbReference>
<feature type="compositionally biased region" description="Polar residues" evidence="6">
    <location>
        <begin position="1"/>
        <end position="21"/>
    </location>
</feature>
<feature type="region of interest" description="Disordered" evidence="6">
    <location>
        <begin position="1"/>
        <end position="62"/>
    </location>
</feature>
<proteinExistence type="predicted"/>
<feature type="compositionally biased region" description="Basic and acidic residues" evidence="6">
    <location>
        <begin position="45"/>
        <end position="56"/>
    </location>
</feature>
<dbReference type="GO" id="GO:0006511">
    <property type="term" value="P:ubiquitin-dependent protein catabolic process"/>
    <property type="evidence" value="ECO:0007669"/>
    <property type="project" value="TreeGrafter"/>
</dbReference>
<dbReference type="OrthoDB" id="8068875at2759"/>
<evidence type="ECO:0000256" key="6">
    <source>
        <dbReference type="SAM" id="MobiDB-lite"/>
    </source>
</evidence>
<dbReference type="Pfam" id="PF00632">
    <property type="entry name" value="HECT"/>
    <property type="match status" value="1"/>
</dbReference>
<comment type="catalytic activity">
    <reaction evidence="1">
        <text>S-ubiquitinyl-[E2 ubiquitin-conjugating enzyme]-L-cysteine + [acceptor protein]-L-lysine = [E2 ubiquitin-conjugating enzyme]-L-cysteine + N(6)-ubiquitinyl-[acceptor protein]-L-lysine.</text>
        <dbReference type="EC" id="2.3.2.26"/>
    </reaction>
</comment>
<evidence type="ECO:0000313" key="9">
    <source>
        <dbReference type="Proteomes" id="UP000799429"/>
    </source>
</evidence>
<evidence type="ECO:0000256" key="3">
    <source>
        <dbReference type="ARBA" id="ARBA00022679"/>
    </source>
</evidence>
<dbReference type="GO" id="GO:0061630">
    <property type="term" value="F:ubiquitin protein ligase activity"/>
    <property type="evidence" value="ECO:0007669"/>
    <property type="project" value="UniProtKB-EC"/>
</dbReference>
<dbReference type="InterPro" id="IPR035983">
    <property type="entry name" value="Hect_E3_ubiquitin_ligase"/>
</dbReference>
<evidence type="ECO:0000256" key="4">
    <source>
        <dbReference type="ARBA" id="ARBA00022786"/>
    </source>
</evidence>
<evidence type="ECO:0000256" key="1">
    <source>
        <dbReference type="ARBA" id="ARBA00000885"/>
    </source>
</evidence>
<evidence type="ECO:0000313" key="8">
    <source>
        <dbReference type="EMBL" id="KAF2841952.1"/>
    </source>
</evidence>
<comment type="caution">
    <text evidence="8">The sequence shown here is derived from an EMBL/GenBank/DDBJ whole genome shotgun (WGS) entry which is preliminary data.</text>
</comment>